<accession>A0AA38LWW6</accession>
<keyword evidence="2" id="KW-1185">Reference proteome</keyword>
<evidence type="ECO:0000313" key="1">
    <source>
        <dbReference type="EMBL" id="KAI9639192.1"/>
    </source>
</evidence>
<name>A0AA38LWW6_9TREE</name>
<evidence type="ECO:0000313" key="2">
    <source>
        <dbReference type="Proteomes" id="UP001164286"/>
    </source>
</evidence>
<organism evidence="1 2">
    <name type="scientific">Dioszegia hungarica</name>
    <dbReference type="NCBI Taxonomy" id="4972"/>
    <lineage>
        <taxon>Eukaryota</taxon>
        <taxon>Fungi</taxon>
        <taxon>Dikarya</taxon>
        <taxon>Basidiomycota</taxon>
        <taxon>Agaricomycotina</taxon>
        <taxon>Tremellomycetes</taxon>
        <taxon>Tremellales</taxon>
        <taxon>Bulleribasidiaceae</taxon>
        <taxon>Dioszegia</taxon>
    </lineage>
</organism>
<proteinExistence type="predicted"/>
<protein>
    <submittedName>
        <fullName evidence="1">Uncharacterized protein</fullName>
    </submittedName>
</protein>
<dbReference type="GeneID" id="77726987"/>
<comment type="caution">
    <text evidence="1">The sequence shown here is derived from an EMBL/GenBank/DDBJ whole genome shotgun (WGS) entry which is preliminary data.</text>
</comment>
<dbReference type="Proteomes" id="UP001164286">
    <property type="component" value="Unassembled WGS sequence"/>
</dbReference>
<dbReference type="RefSeq" id="XP_052948969.1">
    <property type="nucleotide sequence ID" value="XM_053087782.1"/>
</dbReference>
<sequence>MTDSTGDEDLGPTHRARVSADLFPLNLPYIRNPDPILRSDPLRPSLRQPHLAVAMLVNKEFHHIAERLLYSHITIDNIIEFFASLGPDASAGRFALTRSMRVEYPEFGWEPTYTMLARAVGRKWETEKEEMWERYAAMGEEKARWWREDYRREQKPLPGVAKKLERLARSASIQAVTFGSIYAHASGPRVGPRRELSALGRLSRGLLALSDVDQICFRGIEDPLSLLQARQLPPLPRTLIHISAIFHFTASDISSLSLRIGSHTQWVYDGSAQHDWSILLRQLGEHITQLALERIDQAVPGPIHLSIFCSTGRYTPYASDPVAILYDHRIWQQPAPATAIIRTVSQQEQRGTAKAFEEATQSIFKEAKRDRGVVEEDGITDVISWAVSAGAPECGACGSCRD</sequence>
<reference evidence="1" key="1">
    <citation type="journal article" date="2022" name="G3 (Bethesda)">
        <title>High quality genome of the basidiomycete yeast Dioszegia hungarica PDD-24b-2 isolated from cloud water.</title>
        <authorList>
            <person name="Jarrige D."/>
            <person name="Haridas S."/>
            <person name="Bleykasten-Grosshans C."/>
            <person name="Joly M."/>
            <person name="Nadalig T."/>
            <person name="Sancelme M."/>
            <person name="Vuilleumier S."/>
            <person name="Grigoriev I.V."/>
            <person name="Amato P."/>
            <person name="Bringel F."/>
        </authorList>
    </citation>
    <scope>NUCLEOTIDE SEQUENCE</scope>
    <source>
        <strain evidence="1">PDD-24b-2</strain>
    </source>
</reference>
<dbReference type="AlphaFoldDB" id="A0AA38LWW6"/>
<dbReference type="EMBL" id="JAKWFO010000001">
    <property type="protein sequence ID" value="KAI9639192.1"/>
    <property type="molecule type" value="Genomic_DNA"/>
</dbReference>
<gene>
    <name evidence="1" type="ORF">MKK02DRAFT_29302</name>
</gene>